<organism evidence="2 3">
    <name type="scientific">Belliella filtrata</name>
    <dbReference type="NCBI Taxonomy" id="2923435"/>
    <lineage>
        <taxon>Bacteria</taxon>
        <taxon>Pseudomonadati</taxon>
        <taxon>Bacteroidota</taxon>
        <taxon>Cytophagia</taxon>
        <taxon>Cytophagales</taxon>
        <taxon>Cyclobacteriaceae</taxon>
        <taxon>Belliella</taxon>
    </lineage>
</organism>
<evidence type="ECO:0000313" key="3">
    <source>
        <dbReference type="Proteomes" id="UP001165489"/>
    </source>
</evidence>
<dbReference type="PROSITE" id="PS51257">
    <property type="entry name" value="PROKAR_LIPOPROTEIN"/>
    <property type="match status" value="1"/>
</dbReference>
<feature type="signal peptide" evidence="1">
    <location>
        <begin position="1"/>
        <end position="23"/>
    </location>
</feature>
<evidence type="ECO:0000313" key="2">
    <source>
        <dbReference type="EMBL" id="MCH7410384.1"/>
    </source>
</evidence>
<protein>
    <submittedName>
        <fullName evidence="2">Uncharacterized protein</fullName>
    </submittedName>
</protein>
<keyword evidence="1" id="KW-0732">Signal</keyword>
<dbReference type="Proteomes" id="UP001165489">
    <property type="component" value="Unassembled WGS sequence"/>
</dbReference>
<reference evidence="2" key="1">
    <citation type="submission" date="2022-03" db="EMBL/GenBank/DDBJ databases">
        <title>De novo assembled genomes of Belliella spp. (Cyclobacteriaceae) strains.</title>
        <authorList>
            <person name="Szabo A."/>
            <person name="Korponai K."/>
            <person name="Felfoldi T."/>
        </authorList>
    </citation>
    <scope>NUCLEOTIDE SEQUENCE</scope>
    <source>
        <strain evidence="2">DSM 111904</strain>
    </source>
</reference>
<gene>
    <name evidence="2" type="ORF">MM239_13335</name>
</gene>
<proteinExistence type="predicted"/>
<dbReference type="RefSeq" id="WP_241348752.1">
    <property type="nucleotide sequence ID" value="NZ_JAKZGP010000036.1"/>
</dbReference>
<accession>A0ABS9V1T7</accession>
<evidence type="ECO:0000256" key="1">
    <source>
        <dbReference type="SAM" id="SignalP"/>
    </source>
</evidence>
<comment type="caution">
    <text evidence="2">The sequence shown here is derived from an EMBL/GenBank/DDBJ whole genome shotgun (WGS) entry which is preliminary data.</text>
</comment>
<dbReference type="EMBL" id="JAKZGP010000036">
    <property type="protein sequence ID" value="MCH7410384.1"/>
    <property type="molecule type" value="Genomic_DNA"/>
</dbReference>
<keyword evidence="3" id="KW-1185">Reference proteome</keyword>
<feature type="chain" id="PRO_5047214195" evidence="1">
    <location>
        <begin position="24"/>
        <end position="99"/>
    </location>
</feature>
<name>A0ABS9V1T7_9BACT</name>
<sequence length="99" mass="11045">MKRVLIFISLFSMLLVVSCGKHGEESNVVSSDASDTNFVELLDIPLTEQPPPPPLPPTSEDIQQVEISTRKLIKSGDIQIQTDNIKNDYKKILKFDSTT</sequence>